<dbReference type="EMBL" id="CTEC01000002">
    <property type="protein sequence ID" value="CQD22862.1"/>
    <property type="molecule type" value="Genomic_DNA"/>
</dbReference>
<sequence>MVHRFCISHEKPLLPDSWYDDCIALGDFQPDSKFHVRQLDMFWHEARPLAYGAAGTYVLPTAINRLSNRPELIEISSHRKRILPCPQGVESQSYGYPTMRELRIEDAQKRAELSVFTPNAGLEFLVAQPIYFEGSIVGQYADSHYRRDILDYASLAVELKVLDSESSSEFLNAHHFISGGVQLGIYPRSWLVETSSKIDLVSREFLSRYRDRLKKYDIYQVRAVGFLSERLGSFLLISQLMERYSNKIPVEVFGYMTAIVEGDSTYSIALADRPKRWWSWSPNRGERAQ</sequence>
<proteinExistence type="predicted"/>
<keyword evidence="2" id="KW-1185">Reference proteome</keyword>
<gene>
    <name evidence="1" type="ORF">BN000_05750</name>
</gene>
<evidence type="ECO:0000313" key="2">
    <source>
        <dbReference type="Proteomes" id="UP000199601"/>
    </source>
</evidence>
<dbReference type="AlphaFoldDB" id="A0A0U1DUB5"/>
<reference evidence="2" key="1">
    <citation type="submission" date="2015-03" db="EMBL/GenBank/DDBJ databases">
        <authorList>
            <person name="Urmite Genomes"/>
        </authorList>
    </citation>
    <scope>NUCLEOTIDE SEQUENCE [LARGE SCALE GENOMIC DNA]</scope>
    <source>
        <strain evidence="2">CSUR P1344</strain>
    </source>
</reference>
<dbReference type="Proteomes" id="UP000199601">
    <property type="component" value="Unassembled WGS sequence"/>
</dbReference>
<protein>
    <submittedName>
        <fullName evidence="1">Uncharacterized protein</fullName>
    </submittedName>
</protein>
<organism evidence="1 2">
    <name type="scientific">Mycobacterium europaeum</name>
    <dbReference type="NCBI Taxonomy" id="761804"/>
    <lineage>
        <taxon>Bacteria</taxon>
        <taxon>Bacillati</taxon>
        <taxon>Actinomycetota</taxon>
        <taxon>Actinomycetes</taxon>
        <taxon>Mycobacteriales</taxon>
        <taxon>Mycobacteriaceae</taxon>
        <taxon>Mycobacterium</taxon>
        <taxon>Mycobacterium simiae complex</taxon>
    </lineage>
</organism>
<evidence type="ECO:0000313" key="1">
    <source>
        <dbReference type="EMBL" id="CQD22862.1"/>
    </source>
</evidence>
<accession>A0A0U1DUB5</accession>
<name>A0A0U1DUB5_9MYCO</name>